<keyword evidence="5 9" id="KW-0602">Photosynthesis</keyword>
<dbReference type="NCBIfam" id="NF002712">
    <property type="entry name" value="PRK02542.1"/>
    <property type="match status" value="1"/>
</dbReference>
<dbReference type="OrthoDB" id="7059574at2"/>
<sequence>MENFPETCLEQSIKGSKKISNYVVASMLTIGGTGFLLASGSSYFGKDLLPMGSPSTLIFVPQGLIMGLYGIVGSLMAIYLWSLVRVDFGSGFNSFDKNKGVLIISRRGFFKELVVEIPLKDIQAVKMEIKDGFNAKRRICLKLRGRKDLPISGGSQPRPLLELEQEGAELARFLEVNLEGLTT</sequence>
<organism evidence="10 11">
    <name type="scientific">Prochlorococcus marinus (strain MIT 9211)</name>
    <dbReference type="NCBI Taxonomy" id="93059"/>
    <lineage>
        <taxon>Bacteria</taxon>
        <taxon>Bacillati</taxon>
        <taxon>Cyanobacteriota</taxon>
        <taxon>Cyanophyceae</taxon>
        <taxon>Synechococcales</taxon>
        <taxon>Prochlorococcaceae</taxon>
        <taxon>Prochlorococcus</taxon>
    </lineage>
</organism>
<evidence type="ECO:0000256" key="1">
    <source>
        <dbReference type="ARBA" id="ARBA00002862"/>
    </source>
</evidence>
<protein>
    <recommendedName>
        <fullName evidence="4 9">Photosystem I assembly protein Ycf4</fullName>
    </recommendedName>
</protein>
<accession>A9BBF1</accession>
<dbReference type="EMBL" id="CP000878">
    <property type="protein sequence ID" value="ABX09163.1"/>
    <property type="molecule type" value="Genomic_DNA"/>
</dbReference>
<evidence type="ECO:0000313" key="10">
    <source>
        <dbReference type="EMBL" id="ABX09163.1"/>
    </source>
</evidence>
<dbReference type="HAMAP" id="MF_00437">
    <property type="entry name" value="Ycf4"/>
    <property type="match status" value="1"/>
</dbReference>
<dbReference type="GO" id="GO:0031676">
    <property type="term" value="C:plasma membrane-derived thylakoid membrane"/>
    <property type="evidence" value="ECO:0007669"/>
    <property type="project" value="UniProtKB-SubCell"/>
</dbReference>
<evidence type="ECO:0000256" key="4">
    <source>
        <dbReference type="ARBA" id="ARBA00015395"/>
    </source>
</evidence>
<name>A9BBF1_PROM4</name>
<feature type="transmembrane region" description="Helical" evidence="9">
    <location>
        <begin position="64"/>
        <end position="84"/>
    </location>
</feature>
<proteinExistence type="inferred from homology"/>
<evidence type="ECO:0000256" key="7">
    <source>
        <dbReference type="ARBA" id="ARBA00022989"/>
    </source>
</evidence>
<reference evidence="10 11" key="1">
    <citation type="journal article" date="2007" name="PLoS Genet.">
        <title>Patterns and implications of gene gain and loss in the evolution of Prochlorococcus.</title>
        <authorList>
            <person name="Kettler G.C."/>
            <person name="Martiny A.C."/>
            <person name="Huang K."/>
            <person name="Zucker J."/>
            <person name="Coleman M.L."/>
            <person name="Rodrigue S."/>
            <person name="Chen F."/>
            <person name="Lapidus A."/>
            <person name="Ferriera S."/>
            <person name="Johnson J."/>
            <person name="Steglich C."/>
            <person name="Church G.M."/>
            <person name="Richardson P."/>
            <person name="Chisholm S.W."/>
        </authorList>
    </citation>
    <scope>NUCLEOTIDE SEQUENCE [LARGE SCALE GENOMIC DNA]</scope>
    <source>
        <strain evidence="11">MIT 9211</strain>
    </source>
</reference>
<dbReference type="AlphaFoldDB" id="A9BBF1"/>
<keyword evidence="11" id="KW-1185">Reference proteome</keyword>
<keyword evidence="6 9" id="KW-0812">Transmembrane</keyword>
<dbReference type="RefSeq" id="WP_012195784.1">
    <property type="nucleotide sequence ID" value="NC_009976.1"/>
</dbReference>
<dbReference type="InterPro" id="IPR003359">
    <property type="entry name" value="PSI_Ycf4_assembly"/>
</dbReference>
<evidence type="ECO:0000256" key="2">
    <source>
        <dbReference type="ARBA" id="ARBA00004141"/>
    </source>
</evidence>
<dbReference type="GO" id="GO:0009522">
    <property type="term" value="C:photosystem I"/>
    <property type="evidence" value="ECO:0007669"/>
    <property type="project" value="InterPro"/>
</dbReference>
<dbReference type="STRING" id="93059.P9211_12321"/>
<evidence type="ECO:0000256" key="5">
    <source>
        <dbReference type="ARBA" id="ARBA00022531"/>
    </source>
</evidence>
<comment type="similarity">
    <text evidence="3 9">Belongs to the Ycf4 family.</text>
</comment>
<keyword evidence="9" id="KW-0793">Thylakoid</keyword>
<evidence type="ECO:0000256" key="8">
    <source>
        <dbReference type="ARBA" id="ARBA00023136"/>
    </source>
</evidence>
<dbReference type="eggNOG" id="ENOG502Z7YX">
    <property type="taxonomic scope" value="Bacteria"/>
</dbReference>
<evidence type="ECO:0000313" key="11">
    <source>
        <dbReference type="Proteomes" id="UP000000788"/>
    </source>
</evidence>
<keyword evidence="8 9" id="KW-0472">Membrane</keyword>
<keyword evidence="7 9" id="KW-1133">Transmembrane helix</keyword>
<comment type="function">
    <text evidence="1 9">Seems to be required for the assembly of the photosystem I complex.</text>
</comment>
<comment type="subcellular location">
    <subcellularLocation>
        <location evidence="9">Cellular thylakoid membrane</location>
        <topology evidence="9">Multi-pass membrane protein</topology>
    </subcellularLocation>
    <subcellularLocation>
        <location evidence="2">Membrane</location>
        <topology evidence="2">Multi-pass membrane protein</topology>
    </subcellularLocation>
</comment>
<dbReference type="GO" id="GO:0015979">
    <property type="term" value="P:photosynthesis"/>
    <property type="evidence" value="ECO:0007669"/>
    <property type="project" value="UniProtKB-UniRule"/>
</dbReference>
<gene>
    <name evidence="9" type="primary">ycf4</name>
    <name evidence="10" type="ordered locus">P9211_12321</name>
</gene>
<evidence type="ECO:0000256" key="6">
    <source>
        <dbReference type="ARBA" id="ARBA00022692"/>
    </source>
</evidence>
<dbReference type="Pfam" id="PF02392">
    <property type="entry name" value="Ycf4"/>
    <property type="match status" value="1"/>
</dbReference>
<feature type="transmembrane region" description="Helical" evidence="9">
    <location>
        <begin position="21"/>
        <end position="44"/>
    </location>
</feature>
<dbReference type="Proteomes" id="UP000000788">
    <property type="component" value="Chromosome"/>
</dbReference>
<dbReference type="KEGG" id="pmj:P9211_12321"/>
<evidence type="ECO:0000256" key="9">
    <source>
        <dbReference type="HAMAP-Rule" id="MF_00437"/>
    </source>
</evidence>
<evidence type="ECO:0000256" key="3">
    <source>
        <dbReference type="ARBA" id="ARBA00008198"/>
    </source>
</evidence>
<dbReference type="HOGENOM" id="CLU_095465_0_0_3"/>